<accession>A0A562KC84</accession>
<protein>
    <recommendedName>
        <fullName evidence="3">Transposase</fullName>
    </recommendedName>
</protein>
<reference evidence="1 2" key="1">
    <citation type="journal article" date="2015" name="Stand. Genomic Sci.">
        <title>Genomic Encyclopedia of Bacterial and Archaeal Type Strains, Phase III: the genomes of soil and plant-associated and newly described type strains.</title>
        <authorList>
            <person name="Whitman W.B."/>
            <person name="Woyke T."/>
            <person name="Klenk H.P."/>
            <person name="Zhou Y."/>
            <person name="Lilburn T.G."/>
            <person name="Beck B.J."/>
            <person name="De Vos P."/>
            <person name="Vandamme P."/>
            <person name="Eisen J.A."/>
            <person name="Garrity G."/>
            <person name="Hugenholtz P."/>
            <person name="Kyrpides N.C."/>
        </authorList>
    </citation>
    <scope>NUCLEOTIDE SEQUENCE [LARGE SCALE GENOMIC DNA]</scope>
    <source>
        <strain evidence="1 2">CGMCC 1.10947</strain>
    </source>
</reference>
<evidence type="ECO:0000313" key="1">
    <source>
        <dbReference type="EMBL" id="TWH93021.1"/>
    </source>
</evidence>
<evidence type="ECO:0008006" key="3">
    <source>
        <dbReference type="Google" id="ProtNLM"/>
    </source>
</evidence>
<dbReference type="EMBL" id="VLKL01000045">
    <property type="protein sequence ID" value="TWH93021.1"/>
    <property type="molecule type" value="Genomic_DNA"/>
</dbReference>
<proteinExistence type="predicted"/>
<dbReference type="GeneID" id="92969640"/>
<dbReference type="RefSeq" id="WP_011084799.1">
    <property type="nucleotide sequence ID" value="NZ_CP088014.1"/>
</dbReference>
<evidence type="ECO:0000313" key="2">
    <source>
        <dbReference type="Proteomes" id="UP000317176"/>
    </source>
</evidence>
<keyword evidence="2" id="KW-1185">Reference proteome</keyword>
<comment type="caution">
    <text evidence="1">The sequence shown here is derived from an EMBL/GenBank/DDBJ whole genome shotgun (WGS) entry which is preliminary data.</text>
</comment>
<gene>
    <name evidence="1" type="ORF">IQ17_07067</name>
</gene>
<sequence>MGKDLDDRKLGGNQRAEGMEQGRIAGIDCDSDLMTLFAPVNSATFTKEPNCMRRGGLAGAGITALMSREAVCYDNAPMESFLHTLVRHRNHNRADAQRIIFAFIEGFYEPNPAPFRNRYIARSRWS</sequence>
<organism evidence="1 2">
    <name type="scientific">Bradyrhizobium daqingense</name>
    <dbReference type="NCBI Taxonomy" id="993502"/>
    <lineage>
        <taxon>Bacteria</taxon>
        <taxon>Pseudomonadati</taxon>
        <taxon>Pseudomonadota</taxon>
        <taxon>Alphaproteobacteria</taxon>
        <taxon>Hyphomicrobiales</taxon>
        <taxon>Nitrobacteraceae</taxon>
        <taxon>Bradyrhizobium</taxon>
    </lineage>
</organism>
<name>A0A562KC84_9BRAD</name>
<dbReference type="Proteomes" id="UP000317176">
    <property type="component" value="Unassembled WGS sequence"/>
</dbReference>
<dbReference type="AlphaFoldDB" id="A0A562KC84"/>
<dbReference type="OrthoDB" id="9803878at2"/>